<evidence type="ECO:0000313" key="2">
    <source>
        <dbReference type="EMBL" id="KAK4138156.1"/>
    </source>
</evidence>
<feature type="compositionally biased region" description="Polar residues" evidence="1">
    <location>
        <begin position="24"/>
        <end position="36"/>
    </location>
</feature>
<evidence type="ECO:0000313" key="3">
    <source>
        <dbReference type="Proteomes" id="UP001304895"/>
    </source>
</evidence>
<evidence type="ECO:0000256" key="1">
    <source>
        <dbReference type="SAM" id="MobiDB-lite"/>
    </source>
</evidence>
<feature type="region of interest" description="Disordered" evidence="1">
    <location>
        <begin position="1"/>
        <end position="64"/>
    </location>
</feature>
<keyword evidence="3" id="KW-1185">Reference proteome</keyword>
<reference evidence="2" key="2">
    <citation type="submission" date="2023-05" db="EMBL/GenBank/DDBJ databases">
        <authorList>
            <consortium name="Lawrence Berkeley National Laboratory"/>
            <person name="Steindorff A."/>
            <person name="Hensen N."/>
            <person name="Bonometti L."/>
            <person name="Westerberg I."/>
            <person name="Brannstrom I.O."/>
            <person name="Guillou S."/>
            <person name="Cros-Aarteil S."/>
            <person name="Calhoun S."/>
            <person name="Haridas S."/>
            <person name="Kuo A."/>
            <person name="Mondo S."/>
            <person name="Pangilinan J."/>
            <person name="Riley R."/>
            <person name="Labutti K."/>
            <person name="Andreopoulos B."/>
            <person name="Lipzen A."/>
            <person name="Chen C."/>
            <person name="Yanf M."/>
            <person name="Daum C."/>
            <person name="Ng V."/>
            <person name="Clum A."/>
            <person name="Ohm R."/>
            <person name="Martin F."/>
            <person name="Silar P."/>
            <person name="Natvig D."/>
            <person name="Lalanne C."/>
            <person name="Gautier V."/>
            <person name="Ament-Velasquez S.L."/>
            <person name="Kruys A."/>
            <person name="Hutchinson M.I."/>
            <person name="Powell A.J."/>
            <person name="Barry K."/>
            <person name="Miller A.N."/>
            <person name="Grigoriev I.V."/>
            <person name="Debuchy R."/>
            <person name="Gladieux P."/>
            <person name="Thoren M.H."/>
            <person name="Johannesson H."/>
        </authorList>
    </citation>
    <scope>NUCLEOTIDE SEQUENCE</scope>
    <source>
        <strain evidence="2">CBS 123565</strain>
    </source>
</reference>
<reference evidence="2" key="1">
    <citation type="journal article" date="2023" name="Mol. Phylogenet. Evol.">
        <title>Genome-scale phylogeny and comparative genomics of the fungal order Sordariales.</title>
        <authorList>
            <person name="Hensen N."/>
            <person name="Bonometti L."/>
            <person name="Westerberg I."/>
            <person name="Brannstrom I.O."/>
            <person name="Guillou S."/>
            <person name="Cros-Aarteil S."/>
            <person name="Calhoun S."/>
            <person name="Haridas S."/>
            <person name="Kuo A."/>
            <person name="Mondo S."/>
            <person name="Pangilinan J."/>
            <person name="Riley R."/>
            <person name="LaButti K."/>
            <person name="Andreopoulos B."/>
            <person name="Lipzen A."/>
            <person name="Chen C."/>
            <person name="Yan M."/>
            <person name="Daum C."/>
            <person name="Ng V."/>
            <person name="Clum A."/>
            <person name="Steindorff A."/>
            <person name="Ohm R.A."/>
            <person name="Martin F."/>
            <person name="Silar P."/>
            <person name="Natvig D.O."/>
            <person name="Lalanne C."/>
            <person name="Gautier V."/>
            <person name="Ament-Velasquez S.L."/>
            <person name="Kruys A."/>
            <person name="Hutchinson M.I."/>
            <person name="Powell A.J."/>
            <person name="Barry K."/>
            <person name="Miller A.N."/>
            <person name="Grigoriev I.V."/>
            <person name="Debuchy R."/>
            <person name="Gladieux P."/>
            <person name="Hiltunen Thoren M."/>
            <person name="Johannesson H."/>
        </authorList>
    </citation>
    <scope>NUCLEOTIDE SEQUENCE</scope>
    <source>
        <strain evidence="2">CBS 123565</strain>
    </source>
</reference>
<organism evidence="2 3">
    <name type="scientific">Trichocladium antarcticum</name>
    <dbReference type="NCBI Taxonomy" id="1450529"/>
    <lineage>
        <taxon>Eukaryota</taxon>
        <taxon>Fungi</taxon>
        <taxon>Dikarya</taxon>
        <taxon>Ascomycota</taxon>
        <taxon>Pezizomycotina</taxon>
        <taxon>Sordariomycetes</taxon>
        <taxon>Sordariomycetidae</taxon>
        <taxon>Sordariales</taxon>
        <taxon>Chaetomiaceae</taxon>
        <taxon>Trichocladium</taxon>
    </lineage>
</organism>
<protein>
    <submittedName>
        <fullName evidence="2">Uncharacterized protein</fullName>
    </submittedName>
</protein>
<gene>
    <name evidence="2" type="ORF">BT67DRAFT_1485</name>
</gene>
<accession>A0AAN6ZHY9</accession>
<feature type="compositionally biased region" description="Polar residues" evidence="1">
    <location>
        <begin position="52"/>
        <end position="61"/>
    </location>
</feature>
<dbReference type="AlphaFoldDB" id="A0AAN6ZHY9"/>
<sequence length="126" mass="13272">MSSPKHQHSPGLICSGPPSPGRTVVSNRTRQASRPSSQPPILCSAPGRMQPAKQSGGQHASHTLIEVEAPHENKTNKLPGLLPDAASKITTSYAPTMAPYPNSTNAALPNRNHCNAGKQILRRGGI</sequence>
<name>A0AAN6ZHY9_9PEZI</name>
<comment type="caution">
    <text evidence="2">The sequence shown here is derived from an EMBL/GenBank/DDBJ whole genome shotgun (WGS) entry which is preliminary data.</text>
</comment>
<proteinExistence type="predicted"/>
<dbReference type="Proteomes" id="UP001304895">
    <property type="component" value="Unassembled WGS sequence"/>
</dbReference>
<dbReference type="EMBL" id="MU853401">
    <property type="protein sequence ID" value="KAK4138156.1"/>
    <property type="molecule type" value="Genomic_DNA"/>
</dbReference>